<dbReference type="PANTHER" id="PTHR30386">
    <property type="entry name" value="MEMBRANE FUSION SUBUNIT OF EMRAB-TOLC MULTIDRUG EFFLUX PUMP"/>
    <property type="match status" value="1"/>
</dbReference>
<evidence type="ECO:0000313" key="6">
    <source>
        <dbReference type="Proteomes" id="UP001156903"/>
    </source>
</evidence>
<keyword evidence="1" id="KW-0175">Coiled coil</keyword>
<feature type="transmembrane region" description="Helical" evidence="2">
    <location>
        <begin position="37"/>
        <end position="56"/>
    </location>
</feature>
<gene>
    <name evidence="5" type="ORF">GCM10007935_23530</name>
</gene>
<comment type="caution">
    <text evidence="5">The sequence shown here is derived from an EMBL/GenBank/DDBJ whole genome shotgun (WGS) entry which is preliminary data.</text>
</comment>
<dbReference type="Pfam" id="PF25917">
    <property type="entry name" value="BSH_RND"/>
    <property type="match status" value="1"/>
</dbReference>
<dbReference type="InterPro" id="IPR058982">
    <property type="entry name" value="Beta-barrel_AprE"/>
</dbReference>
<name>A0ABQ6C834_9BURK</name>
<evidence type="ECO:0000259" key="3">
    <source>
        <dbReference type="Pfam" id="PF25917"/>
    </source>
</evidence>
<keyword evidence="6" id="KW-1185">Reference proteome</keyword>
<sequence length="427" mass="47179">MPADAERSARLFRDEALDAQRASTVGRIVLTPRLSSFWVSLLAALMAVAVVAFMIFGSYTRRVTVNGQLVPAAGVIRVHTPQAGVVLEKHVTDGQAVNKGELLYVLSSDRLGDGAREVQADIARAVGARKQSLEDDIRRSRQVQADETAGLQRRLDTLRAETAAIAAQIEQQKDRVRIAEDTERRYRSLADQDYIAREELLQKQIDLSEQRSRLRGLERDALGVQRETAQVRQDLDSARWRHENQLAQIQREVSSTEEQLTEVQARRRVLVTAPEAGRATLVQAEIGQVAETTQALVTLVPLHGELRARLYAPSSSIGFVQPGDTVLLRYQAFPYQKFGQHEGVVESVSSSAVGPAELATLPATGLAPGEPVFAIQVRLKAGQVQANGQPRPLQAGMLLDADILQERRRLYEWMLEPLFSLTGRMAS</sequence>
<evidence type="ECO:0000313" key="5">
    <source>
        <dbReference type="EMBL" id="GLS14920.1"/>
    </source>
</evidence>
<proteinExistence type="predicted"/>
<evidence type="ECO:0000256" key="2">
    <source>
        <dbReference type="SAM" id="Phobius"/>
    </source>
</evidence>
<dbReference type="Gene3D" id="2.40.30.170">
    <property type="match status" value="1"/>
</dbReference>
<dbReference type="Gene3D" id="1.10.287.470">
    <property type="entry name" value="Helix hairpin bin"/>
    <property type="match status" value="1"/>
</dbReference>
<dbReference type="PRINTS" id="PR01490">
    <property type="entry name" value="RTXTOXIND"/>
</dbReference>
<keyword evidence="2" id="KW-0472">Membrane</keyword>
<feature type="domain" description="AprE-like beta-barrel" evidence="4">
    <location>
        <begin position="313"/>
        <end position="404"/>
    </location>
</feature>
<reference evidence="6" key="1">
    <citation type="journal article" date="2019" name="Int. J. Syst. Evol. Microbiol.">
        <title>The Global Catalogue of Microorganisms (GCM) 10K type strain sequencing project: providing services to taxonomists for standard genome sequencing and annotation.</title>
        <authorList>
            <consortium name="The Broad Institute Genomics Platform"/>
            <consortium name="The Broad Institute Genome Sequencing Center for Infectious Disease"/>
            <person name="Wu L."/>
            <person name="Ma J."/>
        </authorList>
    </citation>
    <scope>NUCLEOTIDE SEQUENCE [LARGE SCALE GENOMIC DNA]</scope>
    <source>
        <strain evidence="6">NBRC 109341</strain>
    </source>
</reference>
<organism evidence="5 6">
    <name type="scientific">Hydrogenophaga electricum</name>
    <dbReference type="NCBI Taxonomy" id="1230953"/>
    <lineage>
        <taxon>Bacteria</taxon>
        <taxon>Pseudomonadati</taxon>
        <taxon>Pseudomonadota</taxon>
        <taxon>Betaproteobacteria</taxon>
        <taxon>Burkholderiales</taxon>
        <taxon>Comamonadaceae</taxon>
        <taxon>Hydrogenophaga</taxon>
    </lineage>
</organism>
<dbReference type="PANTHER" id="PTHR30386:SF28">
    <property type="entry name" value="EXPORTED PROTEIN"/>
    <property type="match status" value="1"/>
</dbReference>
<feature type="coiled-coil region" evidence="1">
    <location>
        <begin position="207"/>
        <end position="266"/>
    </location>
</feature>
<dbReference type="Pfam" id="PF26002">
    <property type="entry name" value="Beta-barrel_AprE"/>
    <property type="match status" value="1"/>
</dbReference>
<dbReference type="EMBL" id="BSPB01000017">
    <property type="protein sequence ID" value="GLS14920.1"/>
    <property type="molecule type" value="Genomic_DNA"/>
</dbReference>
<dbReference type="InterPro" id="IPR058625">
    <property type="entry name" value="MdtA-like_BSH"/>
</dbReference>
<dbReference type="RefSeq" id="WP_284307949.1">
    <property type="nucleotide sequence ID" value="NZ_BSPB01000017.1"/>
</dbReference>
<dbReference type="SUPFAM" id="SSF111369">
    <property type="entry name" value="HlyD-like secretion proteins"/>
    <property type="match status" value="1"/>
</dbReference>
<dbReference type="InterPro" id="IPR050739">
    <property type="entry name" value="MFP"/>
</dbReference>
<keyword evidence="2" id="KW-1133">Transmembrane helix</keyword>
<accession>A0ABQ6C834</accession>
<evidence type="ECO:0000259" key="4">
    <source>
        <dbReference type="Pfam" id="PF26002"/>
    </source>
</evidence>
<evidence type="ECO:0000256" key="1">
    <source>
        <dbReference type="SAM" id="Coils"/>
    </source>
</evidence>
<dbReference type="Gene3D" id="2.40.50.100">
    <property type="match status" value="1"/>
</dbReference>
<keyword evidence="2" id="KW-0812">Transmembrane</keyword>
<dbReference type="Proteomes" id="UP001156903">
    <property type="component" value="Unassembled WGS sequence"/>
</dbReference>
<feature type="domain" description="Multidrug resistance protein MdtA-like barrel-sandwich hybrid" evidence="3">
    <location>
        <begin position="83"/>
        <end position="298"/>
    </location>
</feature>
<protein>
    <submittedName>
        <fullName evidence="5">Secretion protein</fullName>
    </submittedName>
</protein>